<dbReference type="Pfam" id="PF00425">
    <property type="entry name" value="Chorismate_bind"/>
    <property type="match status" value="1"/>
</dbReference>
<evidence type="ECO:0000256" key="5">
    <source>
        <dbReference type="ARBA" id="ARBA00041564"/>
    </source>
</evidence>
<accession>A0ABW1GF74</accession>
<evidence type="ECO:0000256" key="1">
    <source>
        <dbReference type="ARBA" id="ARBA00000799"/>
    </source>
</evidence>
<keyword evidence="9" id="KW-1185">Reference proteome</keyword>
<dbReference type="SUPFAM" id="SSF56322">
    <property type="entry name" value="ADC synthase"/>
    <property type="match status" value="1"/>
</dbReference>
<evidence type="ECO:0000256" key="3">
    <source>
        <dbReference type="ARBA" id="ARBA00012824"/>
    </source>
</evidence>
<evidence type="ECO:0000313" key="9">
    <source>
        <dbReference type="Proteomes" id="UP001596200"/>
    </source>
</evidence>
<evidence type="ECO:0000256" key="6">
    <source>
        <dbReference type="SAM" id="MobiDB-lite"/>
    </source>
</evidence>
<name>A0ABW1GF74_9ACTN</name>
<evidence type="ECO:0000256" key="4">
    <source>
        <dbReference type="ARBA" id="ARBA00023235"/>
    </source>
</evidence>
<gene>
    <name evidence="8" type="ORF">ACFP1B_04045</name>
</gene>
<comment type="similarity">
    <text evidence="2">Belongs to the isochorismate synthase family.</text>
</comment>
<dbReference type="EC" id="5.4.4.2" evidence="3"/>
<organism evidence="8 9">
    <name type="scientific">Streptomyces pulveraceus</name>
    <dbReference type="NCBI Taxonomy" id="68258"/>
    <lineage>
        <taxon>Bacteria</taxon>
        <taxon>Bacillati</taxon>
        <taxon>Actinomycetota</taxon>
        <taxon>Actinomycetes</taxon>
        <taxon>Kitasatosporales</taxon>
        <taxon>Streptomycetaceae</taxon>
        <taxon>Streptomyces</taxon>
    </lineage>
</organism>
<dbReference type="InterPro" id="IPR004561">
    <property type="entry name" value="IsoChor_synthase"/>
</dbReference>
<evidence type="ECO:0000256" key="2">
    <source>
        <dbReference type="ARBA" id="ARBA00005297"/>
    </source>
</evidence>
<dbReference type="PANTHER" id="PTHR42839:SF2">
    <property type="entry name" value="ISOCHORISMATE SYNTHASE ENTC"/>
    <property type="match status" value="1"/>
</dbReference>
<comment type="catalytic activity">
    <reaction evidence="1">
        <text>chorismate = isochorismate</text>
        <dbReference type="Rhea" id="RHEA:18985"/>
        <dbReference type="ChEBI" id="CHEBI:29748"/>
        <dbReference type="ChEBI" id="CHEBI:29780"/>
        <dbReference type="EC" id="5.4.4.2"/>
    </reaction>
</comment>
<dbReference type="PANTHER" id="PTHR42839">
    <property type="entry name" value="ISOCHORISMATE SYNTHASE ENTC"/>
    <property type="match status" value="1"/>
</dbReference>
<feature type="domain" description="Chorismate-utilising enzyme C-terminal" evidence="7">
    <location>
        <begin position="234"/>
        <end position="488"/>
    </location>
</feature>
<protein>
    <recommendedName>
        <fullName evidence="3">isochorismate synthase</fullName>
        <ecNumber evidence="3">5.4.4.2</ecNumber>
    </recommendedName>
    <alternativeName>
        <fullName evidence="5">Isochorismate mutase</fullName>
    </alternativeName>
</protein>
<feature type="region of interest" description="Disordered" evidence="6">
    <location>
        <begin position="1"/>
        <end position="24"/>
    </location>
</feature>
<keyword evidence="4" id="KW-0413">Isomerase</keyword>
<reference evidence="9" key="1">
    <citation type="journal article" date="2019" name="Int. J. Syst. Evol. Microbiol.">
        <title>The Global Catalogue of Microorganisms (GCM) 10K type strain sequencing project: providing services to taxonomists for standard genome sequencing and annotation.</title>
        <authorList>
            <consortium name="The Broad Institute Genomics Platform"/>
            <consortium name="The Broad Institute Genome Sequencing Center for Infectious Disease"/>
            <person name="Wu L."/>
            <person name="Ma J."/>
        </authorList>
    </citation>
    <scope>NUCLEOTIDE SEQUENCE [LARGE SCALE GENOMIC DNA]</scope>
    <source>
        <strain evidence="9">JCM 4147</strain>
    </source>
</reference>
<dbReference type="Proteomes" id="UP001596200">
    <property type="component" value="Unassembled WGS sequence"/>
</dbReference>
<proteinExistence type="inferred from homology"/>
<sequence length="499" mass="53232">MPFTSASVMSPEGNGSSLGPADHGSLLDTCERALGRARGFQRPVLASWSRPLDVGDPVSVWSRARRSTQRSFLWQSPWDGGSLVAIGSARALRGRGEHRVRAVRDGWRTLVKDLVTGGDAAPGLPVGEGPLAIGGFSFRAEDAHETGRLPDALMWVPALQIRSTVPVPGAEGRPMPAELRLNAVLLHDSDPEQVADSLVHLARLCLTPDPDAGRRKRRDRPGRTCRSTELPGAEAWKGLVRGATDRIRAGEFEKVVLAREVRVTASAPFDLPAAVERMRGANPGTTVFAVDHEEYTFLGATPEYLVQVGDRTVHALGLAGTTPRGATPEQDEACERELVGSAKIQHEHEVVVSMLRDALADSCTDVTAETPPQVVKLANVQHLSTKVRGRLAEDSAAGVLDLVEALHPTPALGGHPRAQALSWLADNEGLDRSWYAGVVGWADRSGQGQFAVAIRSALLDGPTASLYAGCGLVADSDPEAEYAETCAKLRPMMSALGIE</sequence>
<feature type="compositionally biased region" description="Polar residues" evidence="6">
    <location>
        <begin position="1"/>
        <end position="17"/>
    </location>
</feature>
<dbReference type="InterPro" id="IPR005801">
    <property type="entry name" value="ADC_synthase"/>
</dbReference>
<dbReference type="EMBL" id="JBHSPU010000003">
    <property type="protein sequence ID" value="MFC5912612.1"/>
    <property type="molecule type" value="Genomic_DNA"/>
</dbReference>
<dbReference type="RefSeq" id="WP_344513741.1">
    <property type="nucleotide sequence ID" value="NZ_BAAATU010000027.1"/>
</dbReference>
<evidence type="ECO:0000313" key="8">
    <source>
        <dbReference type="EMBL" id="MFC5912612.1"/>
    </source>
</evidence>
<evidence type="ECO:0000259" key="7">
    <source>
        <dbReference type="Pfam" id="PF00425"/>
    </source>
</evidence>
<comment type="caution">
    <text evidence="8">The sequence shown here is derived from an EMBL/GenBank/DDBJ whole genome shotgun (WGS) entry which is preliminary data.</text>
</comment>
<dbReference type="NCBIfam" id="TIGR00543">
    <property type="entry name" value="isochor_syn"/>
    <property type="match status" value="1"/>
</dbReference>
<dbReference type="InterPro" id="IPR015890">
    <property type="entry name" value="Chorismate_C"/>
</dbReference>
<dbReference type="Gene3D" id="3.60.120.10">
    <property type="entry name" value="Anthranilate synthase"/>
    <property type="match status" value="1"/>
</dbReference>